<dbReference type="AlphaFoldDB" id="A0A418VXX5"/>
<dbReference type="RefSeq" id="WP_119832054.1">
    <property type="nucleotide sequence ID" value="NZ_QYUL01000002.1"/>
</dbReference>
<gene>
    <name evidence="2" type="ORF">D3877_17965</name>
</gene>
<proteinExistence type="predicted"/>
<keyword evidence="1" id="KW-0812">Transmembrane</keyword>
<evidence type="ECO:0000313" key="2">
    <source>
        <dbReference type="EMBL" id="RJF81975.1"/>
    </source>
</evidence>
<dbReference type="OrthoDB" id="7510952at2"/>
<name>A0A418VXX5_9PROT</name>
<dbReference type="Proteomes" id="UP000283458">
    <property type="component" value="Unassembled WGS sequence"/>
</dbReference>
<protein>
    <submittedName>
        <fullName evidence="2">YgjV family protein</fullName>
    </submittedName>
</protein>
<keyword evidence="3" id="KW-1185">Reference proteome</keyword>
<sequence>MLDLSVALSPVQLIGYLGTLGGMVWPLFRGRVSILLAQLTPSFCFMIHFWLLGGLTAAALNLLAILQGLAAIPLGTRPNFRIVYLMILPVIAGLMAMTWTGWLSLFAALAMTLVSVARYQTGVTRFRLFMALALPCWFTHSLLIGSVPGMLSDAVGMTINLWMLARSGAFRPFGSKALTLSNPDSGSSGP</sequence>
<dbReference type="EMBL" id="QYUL01000002">
    <property type="protein sequence ID" value="RJF81975.1"/>
    <property type="molecule type" value="Genomic_DNA"/>
</dbReference>
<reference evidence="2 3" key="1">
    <citation type="submission" date="2018-09" db="EMBL/GenBank/DDBJ databases">
        <authorList>
            <person name="Zhu H."/>
        </authorList>
    </citation>
    <scope>NUCLEOTIDE SEQUENCE [LARGE SCALE GENOMIC DNA]</scope>
    <source>
        <strain evidence="2 3">K2W22B-5</strain>
    </source>
</reference>
<feature type="transmembrane region" description="Helical" evidence="1">
    <location>
        <begin position="6"/>
        <end position="28"/>
    </location>
</feature>
<accession>A0A418VXX5</accession>
<keyword evidence="1" id="KW-1133">Transmembrane helix</keyword>
<evidence type="ECO:0000256" key="1">
    <source>
        <dbReference type="SAM" id="Phobius"/>
    </source>
</evidence>
<comment type="caution">
    <text evidence="2">The sequence shown here is derived from an EMBL/GenBank/DDBJ whole genome shotgun (WGS) entry which is preliminary data.</text>
</comment>
<feature type="transmembrane region" description="Helical" evidence="1">
    <location>
        <begin position="82"/>
        <end position="114"/>
    </location>
</feature>
<feature type="transmembrane region" description="Helical" evidence="1">
    <location>
        <begin position="126"/>
        <end position="147"/>
    </location>
</feature>
<evidence type="ECO:0000313" key="3">
    <source>
        <dbReference type="Proteomes" id="UP000283458"/>
    </source>
</evidence>
<organism evidence="2 3">
    <name type="scientific">Azospirillum cavernae</name>
    <dbReference type="NCBI Taxonomy" id="2320860"/>
    <lineage>
        <taxon>Bacteria</taxon>
        <taxon>Pseudomonadati</taxon>
        <taxon>Pseudomonadota</taxon>
        <taxon>Alphaproteobacteria</taxon>
        <taxon>Rhodospirillales</taxon>
        <taxon>Azospirillaceae</taxon>
        <taxon>Azospirillum</taxon>
    </lineage>
</organism>
<feature type="transmembrane region" description="Helical" evidence="1">
    <location>
        <begin position="49"/>
        <end position="70"/>
    </location>
</feature>
<dbReference type="InterPro" id="IPR019629">
    <property type="entry name" value="Uncharacterised_HI1736/YgjV"/>
</dbReference>
<keyword evidence="1" id="KW-0472">Membrane</keyword>
<dbReference type="Pfam" id="PF10688">
    <property type="entry name" value="Imp-YgjV"/>
    <property type="match status" value="1"/>
</dbReference>